<sequence>MLKENNEQYFRWISDLKQKIQQSQIKAAIQVNSALIEMYWDLGKEISERSFENTYGSGFFKQLSHDLRNEFPEIKGFSSSNLRYFEIFYTFYNQEVINLHQLGGIFTEEENKQIPKGQQVVGEFRKNNDNSNLQQVGGDFKNEKNQNRYQVDNDFTQKLFLIPWRHHVEIFTKCKNITEALFYINKTIENGWSRAVLLNMISGNLYQSQGKAITNFSKTLPDYDSELVKQTLKDPYVFDFLNISENFKERELENALIDNIQKFLIELGNGFAFVGKQVEMKVGNQSFFLDLLFYHIKLKRYVVIELKSGEFEPEHAGKLNFYVTSVDKQLRDENDNATVGLIICKTKDDIIAEYSLTDLHKPLGISSYELRKILPDNFKSSLPSIEEIENELNKNLNTK</sequence>
<dbReference type="Pfam" id="PF17761">
    <property type="entry name" value="DUF1016_N"/>
    <property type="match status" value="2"/>
</dbReference>
<feature type="domain" description="YhcG PDDEXK nuclease" evidence="1">
    <location>
        <begin position="229"/>
        <end position="383"/>
    </location>
</feature>
<proteinExistence type="predicted"/>
<dbReference type="GO" id="GO:0003676">
    <property type="term" value="F:nucleic acid binding"/>
    <property type="evidence" value="ECO:0007669"/>
    <property type="project" value="InterPro"/>
</dbReference>
<dbReference type="STRING" id="421072.SAMN04488097_1839"/>
<evidence type="ECO:0008006" key="5">
    <source>
        <dbReference type="Google" id="ProtNLM"/>
    </source>
</evidence>
<reference evidence="3 4" key="1">
    <citation type="submission" date="2014-07" db="EMBL/GenBank/DDBJ databases">
        <title>Epilithonimonas lactis LMG 22401 Genome.</title>
        <authorList>
            <person name="Pipes S.E."/>
            <person name="Stropko S.J."/>
        </authorList>
    </citation>
    <scope>NUCLEOTIDE SEQUENCE [LARGE SCALE GENOMIC DNA]</scope>
    <source>
        <strain evidence="3 4">LMG 24401</strain>
    </source>
</reference>
<accession>A0A085BMV7</accession>
<protein>
    <recommendedName>
        <fullName evidence="5">DUF1016 domain-containing protein</fullName>
    </recommendedName>
</protein>
<dbReference type="Gene3D" id="3.40.1350.10">
    <property type="match status" value="1"/>
</dbReference>
<feature type="domain" description="YhcG N-terminal" evidence="2">
    <location>
        <begin position="147"/>
        <end position="207"/>
    </location>
</feature>
<dbReference type="PANTHER" id="PTHR30547:SF0">
    <property type="entry name" value="BLR8175 PROTEIN"/>
    <property type="match status" value="1"/>
</dbReference>
<comment type="caution">
    <text evidence="3">The sequence shown here is derived from an EMBL/GenBank/DDBJ whole genome shotgun (WGS) entry which is preliminary data.</text>
</comment>
<evidence type="ECO:0000259" key="2">
    <source>
        <dbReference type="Pfam" id="PF17761"/>
    </source>
</evidence>
<dbReference type="Proteomes" id="UP000028623">
    <property type="component" value="Unassembled WGS sequence"/>
</dbReference>
<evidence type="ECO:0000313" key="3">
    <source>
        <dbReference type="EMBL" id="KFC23802.1"/>
    </source>
</evidence>
<dbReference type="InterPro" id="IPR011856">
    <property type="entry name" value="tRNA_endonuc-like_dom_sf"/>
</dbReference>
<organism evidence="3 4">
    <name type="scientific">Epilithonimonas lactis</name>
    <dbReference type="NCBI Taxonomy" id="421072"/>
    <lineage>
        <taxon>Bacteria</taxon>
        <taxon>Pseudomonadati</taxon>
        <taxon>Bacteroidota</taxon>
        <taxon>Flavobacteriia</taxon>
        <taxon>Flavobacteriales</taxon>
        <taxon>Weeksellaceae</taxon>
        <taxon>Chryseobacterium group</taxon>
        <taxon>Epilithonimonas</taxon>
    </lineage>
</organism>
<dbReference type="AlphaFoldDB" id="A0A085BMV7"/>
<dbReference type="OrthoDB" id="9801263at2"/>
<dbReference type="InterPro" id="IPR009362">
    <property type="entry name" value="YhcG_C"/>
</dbReference>
<feature type="domain" description="YhcG N-terminal" evidence="2">
    <location>
        <begin position="15"/>
        <end position="95"/>
    </location>
</feature>
<name>A0A085BMV7_9FLAO</name>
<dbReference type="Pfam" id="PF06250">
    <property type="entry name" value="YhcG_C"/>
    <property type="match status" value="1"/>
</dbReference>
<dbReference type="InterPro" id="IPR041527">
    <property type="entry name" value="YhcG_N"/>
</dbReference>
<dbReference type="PANTHER" id="PTHR30547">
    <property type="entry name" value="UNCHARACTERIZED PROTEIN YHCG-RELATED"/>
    <property type="match status" value="1"/>
</dbReference>
<dbReference type="eggNOG" id="COG4804">
    <property type="taxonomic scope" value="Bacteria"/>
</dbReference>
<keyword evidence="4" id="KW-1185">Reference proteome</keyword>
<dbReference type="EMBL" id="JPLY01000001">
    <property type="protein sequence ID" value="KFC23802.1"/>
    <property type="molecule type" value="Genomic_DNA"/>
</dbReference>
<gene>
    <name evidence="3" type="ORF">IO89_04330</name>
</gene>
<evidence type="ECO:0000259" key="1">
    <source>
        <dbReference type="Pfam" id="PF06250"/>
    </source>
</evidence>
<dbReference type="RefSeq" id="WP_034973850.1">
    <property type="nucleotide sequence ID" value="NZ_FOFI01000002.1"/>
</dbReference>
<evidence type="ECO:0000313" key="4">
    <source>
        <dbReference type="Proteomes" id="UP000028623"/>
    </source>
</evidence>
<dbReference type="InterPro" id="IPR053148">
    <property type="entry name" value="PD-DEXK-like_domain"/>
</dbReference>